<dbReference type="AlphaFoldDB" id="A0A809S430"/>
<protein>
    <recommendedName>
        <fullName evidence="2">Peptidase C14 caspase domain-containing protein</fullName>
    </recommendedName>
</protein>
<dbReference type="GO" id="GO:0006508">
    <property type="term" value="P:proteolysis"/>
    <property type="evidence" value="ECO:0007669"/>
    <property type="project" value="InterPro"/>
</dbReference>
<dbReference type="SUPFAM" id="SSF52129">
    <property type="entry name" value="Caspase-like"/>
    <property type="match status" value="1"/>
</dbReference>
<dbReference type="Gene3D" id="3.40.50.1460">
    <property type="match status" value="1"/>
</dbReference>
<organism evidence="3 4">
    <name type="scientific">Candidatus Nitrosymbiomonas proteolyticus</name>
    <dbReference type="NCBI Taxonomy" id="2608984"/>
    <lineage>
        <taxon>Bacteria</taxon>
        <taxon>Bacillati</taxon>
        <taxon>Armatimonadota</taxon>
        <taxon>Armatimonadota incertae sedis</taxon>
        <taxon>Candidatus Nitrosymbiomonas</taxon>
    </lineage>
</organism>
<proteinExistence type="predicted"/>
<dbReference type="PANTHER" id="PTHR22576:SF37">
    <property type="entry name" value="MUCOSA-ASSOCIATED LYMPHOID TISSUE LYMPHOMA TRANSLOCATION PROTEIN 1"/>
    <property type="match status" value="1"/>
</dbReference>
<feature type="region of interest" description="Disordered" evidence="1">
    <location>
        <begin position="254"/>
        <end position="279"/>
    </location>
</feature>
<accession>A0A809S430</accession>
<evidence type="ECO:0000313" key="3">
    <source>
        <dbReference type="EMBL" id="BBO23387.1"/>
    </source>
</evidence>
<evidence type="ECO:0000259" key="2">
    <source>
        <dbReference type="Pfam" id="PF00656"/>
    </source>
</evidence>
<name>A0A809S430_9BACT</name>
<dbReference type="InterPro" id="IPR011600">
    <property type="entry name" value="Pept_C14_caspase"/>
</dbReference>
<feature type="compositionally biased region" description="Polar residues" evidence="1">
    <location>
        <begin position="256"/>
        <end position="267"/>
    </location>
</feature>
<evidence type="ECO:0000256" key="1">
    <source>
        <dbReference type="SAM" id="MobiDB-lite"/>
    </source>
</evidence>
<dbReference type="KEGG" id="npy:NPRO_09820"/>
<sequence>MVSMLTVGGLIGAALAADHALVVGVGQYPSLERSELKGPRQDAEEFAAFLKSKGFEVTLLLDSLATRGGILGKLEELSKSEEPLGRFVFYFAGHGTRSLSGDSALLPYDAEDSSPGHDIRGKDLAAAVRSVPSSARTLVLDSCFSGGMLYSSKTIGRTWTSRYYVRNPVGAKGLDVQPVESSAAADAALTADSDLCYVAASRHNEQAHEDVIDGRTRGIFTYYLLSSLKADPKSWGSVQSTVSSQVARHTDDLQHPSLSRGFSSTPTFEPKRQETASPTLGGTLLDQYTIDHFDPEKLRLTMDPNVTTLRVGDRLRFYARVGAPGYLVLLERGTSGKIQLLRPLAGEAVEDCRVDEGDIVRIPPAGRSFAPDAVGHERIKGILFTSREQAAALIEAFPRAASKGFDVIEAAQVPVKASESGPSEFYTADFVFEVIPKEEPARCGASPASFAMLPLLIAATLKTRSRKQRVTRRDP</sequence>
<dbReference type="InterPro" id="IPR052039">
    <property type="entry name" value="Caspase-related_regulators"/>
</dbReference>
<evidence type="ECO:0000313" key="4">
    <source>
        <dbReference type="Proteomes" id="UP000662873"/>
    </source>
</evidence>
<dbReference type="Proteomes" id="UP000662873">
    <property type="component" value="Chromosome"/>
</dbReference>
<dbReference type="EMBL" id="AP021858">
    <property type="protein sequence ID" value="BBO23387.1"/>
    <property type="molecule type" value="Genomic_DNA"/>
</dbReference>
<reference evidence="3" key="1">
    <citation type="journal article" name="DNA Res.">
        <title>The physiological potential of anammox bacteria as revealed by their core genome structure.</title>
        <authorList>
            <person name="Okubo T."/>
            <person name="Toyoda A."/>
            <person name="Fukuhara K."/>
            <person name="Uchiyama I."/>
            <person name="Harigaya Y."/>
            <person name="Kuroiwa M."/>
            <person name="Suzuki T."/>
            <person name="Murakami Y."/>
            <person name="Suwa Y."/>
            <person name="Takami H."/>
        </authorList>
    </citation>
    <scope>NUCLEOTIDE SEQUENCE</scope>
    <source>
        <strain evidence="3">317325-2</strain>
    </source>
</reference>
<dbReference type="GO" id="GO:0004197">
    <property type="term" value="F:cysteine-type endopeptidase activity"/>
    <property type="evidence" value="ECO:0007669"/>
    <property type="project" value="InterPro"/>
</dbReference>
<dbReference type="Pfam" id="PF00656">
    <property type="entry name" value="Peptidase_C14"/>
    <property type="match status" value="1"/>
</dbReference>
<dbReference type="InterPro" id="IPR029030">
    <property type="entry name" value="Caspase-like_dom_sf"/>
</dbReference>
<gene>
    <name evidence="3" type="ORF">NPRO_09820</name>
</gene>
<feature type="domain" description="Peptidase C14 caspase" evidence="2">
    <location>
        <begin position="19"/>
        <end position="260"/>
    </location>
</feature>
<dbReference type="PANTHER" id="PTHR22576">
    <property type="entry name" value="MUCOSA ASSOCIATED LYMPHOID TISSUE LYMPHOMA TRANSLOCATION PROTEIN 1/PARACASPASE"/>
    <property type="match status" value="1"/>
</dbReference>